<evidence type="ECO:0000256" key="6">
    <source>
        <dbReference type="ARBA" id="ARBA00023136"/>
    </source>
</evidence>
<evidence type="ECO:0000256" key="2">
    <source>
        <dbReference type="ARBA" id="ARBA00022692"/>
    </source>
</evidence>
<feature type="transmembrane region" description="Helical" evidence="7">
    <location>
        <begin position="171"/>
        <end position="192"/>
    </location>
</feature>
<organism evidence="9">
    <name type="scientific">Arcella intermedia</name>
    <dbReference type="NCBI Taxonomy" id="1963864"/>
    <lineage>
        <taxon>Eukaryota</taxon>
        <taxon>Amoebozoa</taxon>
        <taxon>Tubulinea</taxon>
        <taxon>Elardia</taxon>
        <taxon>Arcellinida</taxon>
        <taxon>Sphaerothecina</taxon>
        <taxon>Arcellidae</taxon>
        <taxon>Arcella</taxon>
    </lineage>
</organism>
<dbReference type="Pfam" id="PF03896">
    <property type="entry name" value="TRAP_alpha"/>
    <property type="match status" value="1"/>
</dbReference>
<keyword evidence="3 8" id="KW-0732">Signal</keyword>
<keyword evidence="4" id="KW-0256">Endoplasmic reticulum</keyword>
<accession>A0A6B2LFV0</accession>
<evidence type="ECO:0000256" key="8">
    <source>
        <dbReference type="SAM" id="SignalP"/>
    </source>
</evidence>
<evidence type="ECO:0000256" key="1">
    <source>
        <dbReference type="ARBA" id="ARBA00004115"/>
    </source>
</evidence>
<feature type="chain" id="PRO_5025518508" evidence="8">
    <location>
        <begin position="18"/>
        <end position="242"/>
    </location>
</feature>
<feature type="signal peptide" evidence="8">
    <location>
        <begin position="1"/>
        <end position="17"/>
    </location>
</feature>
<dbReference type="InterPro" id="IPR005595">
    <property type="entry name" value="TRAP_alpha"/>
</dbReference>
<dbReference type="PANTHER" id="PTHR12924">
    <property type="entry name" value="TRANSLOCON-ASSOCIATED PROTEIN, ALPHA SUBUNIT"/>
    <property type="match status" value="1"/>
</dbReference>
<dbReference type="PANTHER" id="PTHR12924:SF0">
    <property type="entry name" value="TRANSLOCON-ASSOCIATED PROTEIN SUBUNIT ALPHA"/>
    <property type="match status" value="1"/>
</dbReference>
<keyword evidence="2 7" id="KW-0812">Transmembrane</keyword>
<dbReference type="GO" id="GO:0005789">
    <property type="term" value="C:endoplasmic reticulum membrane"/>
    <property type="evidence" value="ECO:0007669"/>
    <property type="project" value="UniProtKB-SubCell"/>
</dbReference>
<proteinExistence type="predicted"/>
<evidence type="ECO:0000256" key="5">
    <source>
        <dbReference type="ARBA" id="ARBA00022989"/>
    </source>
</evidence>
<dbReference type="EMBL" id="GIBP01006895">
    <property type="protein sequence ID" value="NDV35864.1"/>
    <property type="molecule type" value="Transcribed_RNA"/>
</dbReference>
<name>A0A6B2LFV0_9EUKA</name>
<evidence type="ECO:0000313" key="9">
    <source>
        <dbReference type="EMBL" id="NDV35864.1"/>
    </source>
</evidence>
<keyword evidence="5 7" id="KW-1133">Transmembrane helix</keyword>
<protein>
    <submittedName>
        <fullName evidence="9">Uncharacterized protein</fullName>
    </submittedName>
</protein>
<dbReference type="AlphaFoldDB" id="A0A6B2LFV0"/>
<comment type="subcellular location">
    <subcellularLocation>
        <location evidence="1">Endoplasmic reticulum membrane</location>
        <topology evidence="1">Single-pass type I membrane protein</topology>
    </subcellularLocation>
</comment>
<evidence type="ECO:0000256" key="3">
    <source>
        <dbReference type="ARBA" id="ARBA00022729"/>
    </source>
</evidence>
<evidence type="ECO:0000256" key="7">
    <source>
        <dbReference type="SAM" id="Phobius"/>
    </source>
</evidence>
<evidence type="ECO:0000256" key="4">
    <source>
        <dbReference type="ARBA" id="ARBA00022824"/>
    </source>
</evidence>
<sequence>MFKLLVCLLCLIAFAVGQDEVVQEEEAQEQQQQQQYLTSSPFVLTSSVFPRHPNGVVPLGKLSEILIGFKNVGQKAFNVTIIHGSLRHPQDLSTFIQNFTSWRGGVLVRPGQHVTFQYYFFPDELLEPKDYALVVNAYYTDEENYNYASTFYNGTIDVHDEGVIFDLQTSIIWLILIGGFGAGAYYVSTVLAGKGGFKLSSGGAAESVNESERNKEWLEDSNVKSWKEKKEKSLKQKSPSKK</sequence>
<keyword evidence="6 7" id="KW-0472">Membrane</keyword>
<reference evidence="9" key="1">
    <citation type="journal article" date="2020" name="J. Eukaryot. Microbiol.">
        <title>De novo Sequencing, Assembly and Annotation of the Transcriptome for the Free-Living Testate Amoeba Arcella intermedia.</title>
        <authorList>
            <person name="Ribeiro G.M."/>
            <person name="Porfirio-Sousa A.L."/>
            <person name="Maurer-Alcala X.X."/>
            <person name="Katz L.A."/>
            <person name="Lahr D.J.G."/>
        </authorList>
    </citation>
    <scope>NUCLEOTIDE SEQUENCE</scope>
</reference>